<organism evidence="1 2">
    <name type="scientific">Lentzea aerocolonigenes</name>
    <name type="common">Lechevalieria aerocolonigenes</name>
    <name type="synonym">Saccharothrix aerocolonigenes</name>
    <dbReference type="NCBI Taxonomy" id="68170"/>
    <lineage>
        <taxon>Bacteria</taxon>
        <taxon>Bacillati</taxon>
        <taxon>Actinomycetota</taxon>
        <taxon>Actinomycetes</taxon>
        <taxon>Pseudonocardiales</taxon>
        <taxon>Pseudonocardiaceae</taxon>
        <taxon>Lentzea</taxon>
    </lineage>
</organism>
<dbReference type="AlphaFoldDB" id="A0A0F0GGX5"/>
<name>A0A0F0GGX5_LENAE</name>
<keyword evidence="2" id="KW-1185">Reference proteome</keyword>
<proteinExistence type="predicted"/>
<comment type="caution">
    <text evidence="1">The sequence shown here is derived from an EMBL/GenBank/DDBJ whole genome shotgun (WGS) entry which is preliminary data.</text>
</comment>
<reference evidence="1 2" key="1">
    <citation type="submission" date="2015-02" db="EMBL/GenBank/DDBJ databases">
        <authorList>
            <person name="Ju K.-S."/>
            <person name="Doroghazi J.R."/>
            <person name="Metcalf W."/>
        </authorList>
    </citation>
    <scope>NUCLEOTIDE SEQUENCE [LARGE SCALE GENOMIC DNA]</scope>
    <source>
        <strain evidence="1 2">NRRL B-16140</strain>
    </source>
</reference>
<evidence type="ECO:0000313" key="2">
    <source>
        <dbReference type="Proteomes" id="UP000033393"/>
    </source>
</evidence>
<accession>A0A0F0GGX5</accession>
<evidence type="ECO:0000313" key="1">
    <source>
        <dbReference type="EMBL" id="KJK40107.1"/>
    </source>
</evidence>
<protein>
    <submittedName>
        <fullName evidence="1">Uncharacterized protein</fullName>
    </submittedName>
</protein>
<dbReference type="Proteomes" id="UP000033393">
    <property type="component" value="Unassembled WGS sequence"/>
</dbReference>
<sequence length="118" mass="13955">MTTERDRERVVNSPAFLLAPPLRPQHHRQRLEDLVKISRETLADIDRLLPQPAHLAVQKDNDEHKEHDPRHELPTIWNLHRVRGDVARQRDRDGQQCCPESRRLQLYAFRSGFTWPAT</sequence>
<dbReference type="RefSeq" id="WP_156213743.1">
    <property type="nucleotide sequence ID" value="NZ_JYJG01000402.1"/>
</dbReference>
<dbReference type="EMBL" id="JYJG01000402">
    <property type="protein sequence ID" value="KJK40107.1"/>
    <property type="molecule type" value="Genomic_DNA"/>
</dbReference>
<gene>
    <name evidence="1" type="ORF">UK23_40555</name>
</gene>
<dbReference type="PATRIC" id="fig|68170.10.peg.831"/>